<evidence type="ECO:0000313" key="4">
    <source>
        <dbReference type="RefSeq" id="XP_005091965.1"/>
    </source>
</evidence>
<dbReference type="Pfam" id="PF01026">
    <property type="entry name" value="TatD_DNase"/>
    <property type="match status" value="1"/>
</dbReference>
<evidence type="ECO:0000256" key="2">
    <source>
        <dbReference type="ARBA" id="ARBA00022801"/>
    </source>
</evidence>
<dbReference type="PROSITE" id="PS01090">
    <property type="entry name" value="TATD_2"/>
    <property type="match status" value="1"/>
</dbReference>
<comment type="similarity">
    <text evidence="1">Belongs to the metallo-dependent hydrolases superfamily. TatD-type hydrolase family.</text>
</comment>
<dbReference type="InterPro" id="IPR032466">
    <property type="entry name" value="Metal_Hydrolase"/>
</dbReference>
<dbReference type="Proteomes" id="UP000694888">
    <property type="component" value="Unplaced"/>
</dbReference>
<dbReference type="PANTHER" id="PTHR46363:SF1">
    <property type="entry name" value="DEOXYRIBONUCLEASE TATDN2-RELATED"/>
    <property type="match status" value="1"/>
</dbReference>
<evidence type="ECO:0000256" key="1">
    <source>
        <dbReference type="ARBA" id="ARBA00009275"/>
    </source>
</evidence>
<dbReference type="GeneID" id="101845446"/>
<dbReference type="PANTHER" id="PTHR46363">
    <property type="entry name" value="DEOXYRIBONUCLEASE TATDN2-RELATED"/>
    <property type="match status" value="1"/>
</dbReference>
<protein>
    <submittedName>
        <fullName evidence="4">Deoxyribonuclease TATDN2</fullName>
    </submittedName>
</protein>
<sequence>MAQFWTKAASLAELVGRSRGYIHKFVDSHCHIDLLYSRLKLGKDHSYSSFLTEQTESFPANYEGCVAVFCYPKTFSANEPDNITLRMAGSTDNVWLAIGCHPKSATEFTDEHLQGLRSALQHPKVVALGEIGLDYSGTFSQHAETQKKVMRSQISLALELKLPLVIHCRDADDDCLVILKEMVPHEWPIHRHCFTQDVVTAHEWLSAFPRLYLGFTPLITRKTDAVGAVKKAAADVPLDRVLLETDAPYFVPEGVKNGVKVTHPGFALFTAECLAQLKDISVDAVLEACRRNTQDMYGV</sequence>
<dbReference type="Gene3D" id="3.20.20.140">
    <property type="entry name" value="Metal-dependent hydrolases"/>
    <property type="match status" value="1"/>
</dbReference>
<keyword evidence="2" id="KW-0378">Hydrolase</keyword>
<gene>
    <name evidence="4" type="primary">LOC101845446</name>
</gene>
<keyword evidence="3" id="KW-1185">Reference proteome</keyword>
<accession>A0ABM0JEL8</accession>
<dbReference type="PROSITE" id="PS01137">
    <property type="entry name" value="TATD_1"/>
    <property type="match status" value="1"/>
</dbReference>
<proteinExistence type="inferred from homology"/>
<dbReference type="RefSeq" id="XP_005091965.1">
    <property type="nucleotide sequence ID" value="XM_005091908.3"/>
</dbReference>
<reference evidence="4" key="1">
    <citation type="submission" date="2025-08" db="UniProtKB">
        <authorList>
            <consortium name="RefSeq"/>
        </authorList>
    </citation>
    <scope>IDENTIFICATION</scope>
</reference>
<organism evidence="3 4">
    <name type="scientific">Aplysia californica</name>
    <name type="common">California sea hare</name>
    <dbReference type="NCBI Taxonomy" id="6500"/>
    <lineage>
        <taxon>Eukaryota</taxon>
        <taxon>Metazoa</taxon>
        <taxon>Spiralia</taxon>
        <taxon>Lophotrochozoa</taxon>
        <taxon>Mollusca</taxon>
        <taxon>Gastropoda</taxon>
        <taxon>Heterobranchia</taxon>
        <taxon>Euthyneura</taxon>
        <taxon>Tectipleura</taxon>
        <taxon>Aplysiida</taxon>
        <taxon>Aplysioidea</taxon>
        <taxon>Aplysiidae</taxon>
        <taxon>Aplysia</taxon>
    </lineage>
</organism>
<name>A0ABM0JEL8_APLCA</name>
<dbReference type="PIRSF" id="PIRSF005902">
    <property type="entry name" value="DNase_TatD"/>
    <property type="match status" value="1"/>
</dbReference>
<dbReference type="CDD" id="cd01310">
    <property type="entry name" value="TatD_DNAse"/>
    <property type="match status" value="1"/>
</dbReference>
<dbReference type="SUPFAM" id="SSF51556">
    <property type="entry name" value="Metallo-dependent hydrolases"/>
    <property type="match status" value="1"/>
</dbReference>
<dbReference type="InterPro" id="IPR018228">
    <property type="entry name" value="DNase_TatD-rel_CS"/>
</dbReference>
<dbReference type="InterPro" id="IPR001130">
    <property type="entry name" value="TatD-like"/>
</dbReference>
<evidence type="ECO:0000313" key="3">
    <source>
        <dbReference type="Proteomes" id="UP000694888"/>
    </source>
</evidence>